<dbReference type="PANTHER" id="PTHR30055">
    <property type="entry name" value="HTH-TYPE TRANSCRIPTIONAL REGULATOR RUTR"/>
    <property type="match status" value="1"/>
</dbReference>
<gene>
    <name evidence="4" type="ORF">KSZ_69330</name>
</gene>
<dbReference type="Gene3D" id="1.10.10.60">
    <property type="entry name" value="Homeodomain-like"/>
    <property type="match status" value="1"/>
</dbReference>
<keyword evidence="5" id="KW-1185">Reference proteome</keyword>
<dbReference type="PRINTS" id="PR00455">
    <property type="entry name" value="HTHTETR"/>
</dbReference>
<feature type="DNA-binding region" description="H-T-H motif" evidence="2">
    <location>
        <begin position="32"/>
        <end position="51"/>
    </location>
</feature>
<feature type="domain" description="HTH tetR-type" evidence="3">
    <location>
        <begin position="9"/>
        <end position="69"/>
    </location>
</feature>
<organism evidence="4 5">
    <name type="scientific">Dictyobacter formicarum</name>
    <dbReference type="NCBI Taxonomy" id="2778368"/>
    <lineage>
        <taxon>Bacteria</taxon>
        <taxon>Bacillati</taxon>
        <taxon>Chloroflexota</taxon>
        <taxon>Ktedonobacteria</taxon>
        <taxon>Ktedonobacterales</taxon>
        <taxon>Dictyobacteraceae</taxon>
        <taxon>Dictyobacter</taxon>
    </lineage>
</organism>
<evidence type="ECO:0000313" key="4">
    <source>
        <dbReference type="EMBL" id="GHO88927.1"/>
    </source>
</evidence>
<dbReference type="InterPro" id="IPR036271">
    <property type="entry name" value="Tet_transcr_reg_TetR-rel_C_sf"/>
</dbReference>
<evidence type="ECO:0000256" key="1">
    <source>
        <dbReference type="ARBA" id="ARBA00023125"/>
    </source>
</evidence>
<sequence length="202" mass="22782">MARTPKIVEDRREQILAAAISVFARKGFSRATNKDIAREAGITPGLIYHYFENKEALLNAIVENYSPLSALRSLPAGVVELPPEAFLHAVLPQILQVVESETFIQLIRVFLPEVLYNPEITPVSTRIFQQVTAFLDQYLTRRMVLGDLRTVDASLVSQSIISNVVGFVMRRQILRDPLVTHYTHAQIVDTIVDITFRGLLPR</sequence>
<keyword evidence="1 2" id="KW-0238">DNA-binding</keyword>
<dbReference type="Gene3D" id="1.10.357.10">
    <property type="entry name" value="Tetracycline Repressor, domain 2"/>
    <property type="match status" value="1"/>
</dbReference>
<dbReference type="InterPro" id="IPR050109">
    <property type="entry name" value="HTH-type_TetR-like_transc_reg"/>
</dbReference>
<dbReference type="Pfam" id="PF14246">
    <property type="entry name" value="TetR_C_7"/>
    <property type="match status" value="1"/>
</dbReference>
<dbReference type="PANTHER" id="PTHR30055:SF226">
    <property type="entry name" value="HTH-TYPE TRANSCRIPTIONAL REGULATOR PKSA"/>
    <property type="match status" value="1"/>
</dbReference>
<dbReference type="InterPro" id="IPR009057">
    <property type="entry name" value="Homeodomain-like_sf"/>
</dbReference>
<reference evidence="4 5" key="1">
    <citation type="journal article" date="2021" name="Int. J. Syst. Evol. Microbiol.">
        <title>Reticulibacter mediterranei gen. nov., sp. nov., within the new family Reticulibacteraceae fam. nov., and Ktedonospora formicarum gen. nov., sp. nov., Ktedonobacter robiniae sp. nov., Dictyobacter formicarum sp. nov. and Dictyobacter arantiisoli sp. nov., belonging to the class Ktedonobacteria.</title>
        <authorList>
            <person name="Yabe S."/>
            <person name="Zheng Y."/>
            <person name="Wang C.M."/>
            <person name="Sakai Y."/>
            <person name="Abe K."/>
            <person name="Yokota A."/>
            <person name="Donadio S."/>
            <person name="Cavaletti L."/>
            <person name="Monciardini P."/>
        </authorList>
    </citation>
    <scope>NUCLEOTIDE SEQUENCE [LARGE SCALE GENOMIC DNA]</scope>
    <source>
        <strain evidence="4 5">SOSP1-9</strain>
    </source>
</reference>
<dbReference type="Proteomes" id="UP000635565">
    <property type="component" value="Unassembled WGS sequence"/>
</dbReference>
<accession>A0ABQ3VSS7</accession>
<evidence type="ECO:0000313" key="5">
    <source>
        <dbReference type="Proteomes" id="UP000635565"/>
    </source>
</evidence>
<dbReference type="InterPro" id="IPR001647">
    <property type="entry name" value="HTH_TetR"/>
</dbReference>
<name>A0ABQ3VSS7_9CHLR</name>
<proteinExistence type="predicted"/>
<dbReference type="InterPro" id="IPR039536">
    <property type="entry name" value="TetR_C_Proteobacteria"/>
</dbReference>
<dbReference type="PROSITE" id="PS50977">
    <property type="entry name" value="HTH_TETR_2"/>
    <property type="match status" value="1"/>
</dbReference>
<dbReference type="SUPFAM" id="SSF46689">
    <property type="entry name" value="Homeodomain-like"/>
    <property type="match status" value="1"/>
</dbReference>
<dbReference type="EMBL" id="BNJJ01000029">
    <property type="protein sequence ID" value="GHO88927.1"/>
    <property type="molecule type" value="Genomic_DNA"/>
</dbReference>
<evidence type="ECO:0000259" key="3">
    <source>
        <dbReference type="PROSITE" id="PS50977"/>
    </source>
</evidence>
<protein>
    <submittedName>
        <fullName evidence="4">TetR family transcriptional regulator</fullName>
    </submittedName>
</protein>
<dbReference type="RefSeq" id="WP_201366471.1">
    <property type="nucleotide sequence ID" value="NZ_BNJJ01000029.1"/>
</dbReference>
<evidence type="ECO:0000256" key="2">
    <source>
        <dbReference type="PROSITE-ProRule" id="PRU00335"/>
    </source>
</evidence>
<dbReference type="Pfam" id="PF00440">
    <property type="entry name" value="TetR_N"/>
    <property type="match status" value="1"/>
</dbReference>
<comment type="caution">
    <text evidence="4">The sequence shown here is derived from an EMBL/GenBank/DDBJ whole genome shotgun (WGS) entry which is preliminary data.</text>
</comment>
<dbReference type="SUPFAM" id="SSF48498">
    <property type="entry name" value="Tetracyclin repressor-like, C-terminal domain"/>
    <property type="match status" value="1"/>
</dbReference>